<keyword evidence="2" id="KW-1133">Transmembrane helix</keyword>
<keyword evidence="2" id="KW-0472">Membrane</keyword>
<evidence type="ECO:0000313" key="3">
    <source>
        <dbReference type="EMBL" id="KKA29449.1"/>
    </source>
</evidence>
<dbReference type="AlphaFoldDB" id="A0A0F4ZFS6"/>
<feature type="transmembrane region" description="Helical" evidence="2">
    <location>
        <begin position="53"/>
        <end position="72"/>
    </location>
</feature>
<evidence type="ECO:0000313" key="4">
    <source>
        <dbReference type="Proteomes" id="UP000033483"/>
    </source>
</evidence>
<feature type="region of interest" description="Disordered" evidence="1">
    <location>
        <begin position="230"/>
        <end position="266"/>
    </location>
</feature>
<evidence type="ECO:0008006" key="5">
    <source>
        <dbReference type="Google" id="ProtNLM"/>
    </source>
</evidence>
<evidence type="ECO:0000256" key="2">
    <source>
        <dbReference type="SAM" id="Phobius"/>
    </source>
</evidence>
<feature type="transmembrane region" description="Helical" evidence="2">
    <location>
        <begin position="13"/>
        <end position="33"/>
    </location>
</feature>
<dbReference type="EMBL" id="LAEV01000830">
    <property type="protein sequence ID" value="KKA29449.1"/>
    <property type="molecule type" value="Genomic_DNA"/>
</dbReference>
<evidence type="ECO:0000256" key="1">
    <source>
        <dbReference type="SAM" id="MobiDB-lite"/>
    </source>
</evidence>
<keyword evidence="2" id="KW-0812">Transmembrane</keyword>
<feature type="transmembrane region" description="Helical" evidence="2">
    <location>
        <begin position="148"/>
        <end position="170"/>
    </location>
</feature>
<accession>A0A0F4ZFS6</accession>
<sequence>MDRKGLGLKAVQWFLRGIQCACAVIILAIYSYILATLSNHNMPIKVSARAVEGISGIALAYTSAAIFFLFCIAGRTMAALLAMALDFSFVVAFIYVAVVNKTGASSCTGQVTTQFGKGNSTERASHAGQKSGFTQLPTYGQACKLESAVLGLSIIAIFFFVFSLLMEVALGRNHWRQKRQNIVPPDPNGPMGPGGISYTSPTVSTPAPAPAPARASFFKRLFSRKTSANTATAEYESMLPQHPTPTDMQERPAPQHSTSGGSTSLNISGEMYQQASAGYVHGGVVAPGYDALAYSSSHVVPTGDLGTKTV</sequence>
<gene>
    <name evidence="3" type="ORF">TD95_003110</name>
</gene>
<feature type="compositionally biased region" description="Polar residues" evidence="1">
    <location>
        <begin position="255"/>
        <end position="266"/>
    </location>
</feature>
<dbReference type="OrthoDB" id="5342507at2759"/>
<keyword evidence="4" id="KW-1185">Reference proteome</keyword>
<comment type="caution">
    <text evidence="3">The sequence shown here is derived from an EMBL/GenBank/DDBJ whole genome shotgun (WGS) entry which is preliminary data.</text>
</comment>
<proteinExistence type="predicted"/>
<dbReference type="Proteomes" id="UP000033483">
    <property type="component" value="Unassembled WGS sequence"/>
</dbReference>
<feature type="transmembrane region" description="Helical" evidence="2">
    <location>
        <begin position="79"/>
        <end position="98"/>
    </location>
</feature>
<protein>
    <recommendedName>
        <fullName evidence="5">MARVEL domain-containing protein</fullName>
    </recommendedName>
</protein>
<organism evidence="3 4">
    <name type="scientific">Thielaviopsis punctulata</name>
    <dbReference type="NCBI Taxonomy" id="72032"/>
    <lineage>
        <taxon>Eukaryota</taxon>
        <taxon>Fungi</taxon>
        <taxon>Dikarya</taxon>
        <taxon>Ascomycota</taxon>
        <taxon>Pezizomycotina</taxon>
        <taxon>Sordariomycetes</taxon>
        <taxon>Hypocreomycetidae</taxon>
        <taxon>Microascales</taxon>
        <taxon>Ceratocystidaceae</taxon>
        <taxon>Thielaviopsis</taxon>
    </lineage>
</organism>
<reference evidence="3 4" key="1">
    <citation type="submission" date="2015-03" db="EMBL/GenBank/DDBJ databases">
        <authorList>
            <person name="Radwan O."/>
            <person name="Al-Naeli F.A."/>
            <person name="Rendon G.A."/>
            <person name="Fields C."/>
        </authorList>
    </citation>
    <scope>NUCLEOTIDE SEQUENCE [LARGE SCALE GENOMIC DNA]</scope>
    <source>
        <strain evidence="3">CR-DP1</strain>
    </source>
</reference>
<name>A0A0F4ZFS6_9PEZI</name>